<keyword evidence="4 5" id="KW-0472">Membrane</keyword>
<feature type="transmembrane region" description="Helical" evidence="5">
    <location>
        <begin position="62"/>
        <end position="80"/>
    </location>
</feature>
<evidence type="ECO:0008006" key="8">
    <source>
        <dbReference type="Google" id="ProtNLM"/>
    </source>
</evidence>
<dbReference type="InterPro" id="IPR052561">
    <property type="entry name" value="ComplexI_Subunit1"/>
</dbReference>
<evidence type="ECO:0000313" key="6">
    <source>
        <dbReference type="EMBL" id="OGG88988.1"/>
    </source>
</evidence>
<comment type="subcellular location">
    <subcellularLocation>
        <location evidence="1">Membrane</location>
        <topology evidence="1">Multi-pass membrane protein</topology>
    </subcellularLocation>
</comment>
<sequence>MTFSLFLLQGLLVPVLSPLCVGVIKKIKAWLQNRQGASIIQPYRDLWKLFHKDERISKDASWIFLFAPLVVFSVKVFVGWNIPLFSLDSGFFATSDALVIVYALALGTFFLALAGLDVGSAFGGFGSSREMTLSALAEGGFIFSLLTVALLAGTTNLFGIASHSLFDSGLHFVPVILAFLGFFIILLAETARFPFDNPATHLELTMIHEAMILEYSGKRLALMEWASANKLVLFFALGANIFFPIGLASGTDISTILIGVGALLLKLLAFCLVIALLESSMAKFRFFRLPDLLVASFILNAVAIGLINSL</sequence>
<keyword evidence="2 5" id="KW-0812">Transmembrane</keyword>
<gene>
    <name evidence="6" type="ORF">A2592_01690</name>
</gene>
<dbReference type="Pfam" id="PF00146">
    <property type="entry name" value="NADHdh"/>
    <property type="match status" value="1"/>
</dbReference>
<dbReference type="Proteomes" id="UP000179230">
    <property type="component" value="Unassembled WGS sequence"/>
</dbReference>
<evidence type="ECO:0000256" key="5">
    <source>
        <dbReference type="SAM" id="Phobius"/>
    </source>
</evidence>
<evidence type="ECO:0000256" key="4">
    <source>
        <dbReference type="ARBA" id="ARBA00023136"/>
    </source>
</evidence>
<dbReference type="EMBL" id="MFMT01000009">
    <property type="protein sequence ID" value="OGG88988.1"/>
    <property type="molecule type" value="Genomic_DNA"/>
</dbReference>
<feature type="transmembrane region" description="Helical" evidence="5">
    <location>
        <begin position="135"/>
        <end position="158"/>
    </location>
</feature>
<feature type="transmembrane region" description="Helical" evidence="5">
    <location>
        <begin position="170"/>
        <end position="188"/>
    </location>
</feature>
<keyword evidence="3 5" id="KW-1133">Transmembrane helix</keyword>
<feature type="transmembrane region" description="Helical" evidence="5">
    <location>
        <begin position="100"/>
        <end position="123"/>
    </location>
</feature>
<dbReference type="AlphaFoldDB" id="A0A1F6FSY7"/>
<name>A0A1F6FSY7_9BACT</name>
<reference evidence="6 7" key="1">
    <citation type="journal article" date="2016" name="Nat. Commun.">
        <title>Thousands of microbial genomes shed light on interconnected biogeochemical processes in an aquifer system.</title>
        <authorList>
            <person name="Anantharaman K."/>
            <person name="Brown C.T."/>
            <person name="Hug L.A."/>
            <person name="Sharon I."/>
            <person name="Castelle C.J."/>
            <person name="Probst A.J."/>
            <person name="Thomas B.C."/>
            <person name="Singh A."/>
            <person name="Wilkins M.J."/>
            <person name="Karaoz U."/>
            <person name="Brodie E.L."/>
            <person name="Williams K.H."/>
            <person name="Hubbard S.S."/>
            <person name="Banfield J.F."/>
        </authorList>
    </citation>
    <scope>NUCLEOTIDE SEQUENCE [LARGE SCALE GENOMIC DNA]</scope>
</reference>
<evidence type="ECO:0000256" key="2">
    <source>
        <dbReference type="ARBA" id="ARBA00022692"/>
    </source>
</evidence>
<protein>
    <recommendedName>
        <fullName evidence="8">Formate hydrogenlyase</fullName>
    </recommendedName>
</protein>
<evidence type="ECO:0000313" key="7">
    <source>
        <dbReference type="Proteomes" id="UP000179230"/>
    </source>
</evidence>
<dbReference type="PANTHER" id="PTHR43359:SF1">
    <property type="entry name" value="FORMATE HYDROGENLYASE SUBUNIT 4-RELATED"/>
    <property type="match status" value="1"/>
</dbReference>
<evidence type="ECO:0000256" key="1">
    <source>
        <dbReference type="ARBA" id="ARBA00004141"/>
    </source>
</evidence>
<organism evidence="6 7">
    <name type="scientific">Candidatus Kaiserbacteria bacterium RIFOXYD1_FULL_42_15</name>
    <dbReference type="NCBI Taxonomy" id="1798532"/>
    <lineage>
        <taxon>Bacteria</taxon>
        <taxon>Candidatus Kaiseribacteriota</taxon>
    </lineage>
</organism>
<comment type="caution">
    <text evidence="6">The sequence shown here is derived from an EMBL/GenBank/DDBJ whole genome shotgun (WGS) entry which is preliminary data.</text>
</comment>
<dbReference type="InterPro" id="IPR001694">
    <property type="entry name" value="NADH_UbQ_OxRdtase_su1/FPO"/>
</dbReference>
<accession>A0A1F6FSY7</accession>
<feature type="transmembrane region" description="Helical" evidence="5">
    <location>
        <begin position="6"/>
        <end position="24"/>
    </location>
</feature>
<evidence type="ECO:0000256" key="3">
    <source>
        <dbReference type="ARBA" id="ARBA00022989"/>
    </source>
</evidence>
<dbReference type="GO" id="GO:0005886">
    <property type="term" value="C:plasma membrane"/>
    <property type="evidence" value="ECO:0007669"/>
    <property type="project" value="TreeGrafter"/>
</dbReference>
<dbReference type="PANTHER" id="PTHR43359">
    <property type="entry name" value="FORMATE HYDROGENLYASE SUBUNIT 4"/>
    <property type="match status" value="1"/>
</dbReference>
<feature type="transmembrane region" description="Helical" evidence="5">
    <location>
        <begin position="231"/>
        <end position="250"/>
    </location>
</feature>
<proteinExistence type="predicted"/>
<feature type="transmembrane region" description="Helical" evidence="5">
    <location>
        <begin position="289"/>
        <end position="307"/>
    </location>
</feature>
<feature type="transmembrane region" description="Helical" evidence="5">
    <location>
        <begin position="256"/>
        <end position="277"/>
    </location>
</feature>